<evidence type="ECO:0000313" key="3">
    <source>
        <dbReference type="Proteomes" id="UP000203413"/>
    </source>
</evidence>
<keyword evidence="3" id="KW-1185">Reference proteome</keyword>
<feature type="region of interest" description="Disordered" evidence="1">
    <location>
        <begin position="1"/>
        <end position="99"/>
    </location>
</feature>
<name>A0A076FJ20_9VIRU</name>
<sequence length="661" mass="76391">MPRGTKHLNQLFGDEIPREEEENQQNKSVLDYGNYRYYIANGKRKYDEDDSTSESSAASELRQHAQSSNKKNCVEYDTSSDEDDEETEERGTNQPRSKLFLSYPSVSIRQQQASSSAAAELPDHTKEELHLARFMSRQSRKNRAYWDIIKSATTTQSDEVPRESALTIYNKEPTAGVIRSDEVALDVANNTTTTTTTTTIAATVGFESNANMESTIGYNNNNEVINGQQYNVNTNIHEFNQVYDPTEGIDSSRQIPPYTPSPKRRFSNSRQQEEAIVYPNKIPLTSQSQYMIPYNQNNYNYAEERRGIQYEEKRDDRYAALNNNYNHHQHNQHTAGCIECDRLNTRFYEMDTTKTVMIATTLDYASRCRDPDDKWNDRINILRDNLLSIYEKFEDFIGVKFGLTGMKIESGEYMRYGDQYNIEMDVATHSSYMEIPFMGGIYGYAFLEFNFRCEPMAIIYNKKIDIVKVIREVIFKSRDFWKFKIQGIFAESERNFQYMDSRVRNSMTWNDYPFYSPEFMCFHPHCFSRMFFAARSESPQFSAALRVNDVYITTCTMMSGATYKEYDVRRRGDNKQLGFGLDLSSFSTLPGELNVRPLYDKSTGNAFALVSSIGNFGPVFDGRMQNSTTSILMECLFGKSKINMAHLQMDSIFDISEYMAK</sequence>
<evidence type="ECO:0000256" key="1">
    <source>
        <dbReference type="SAM" id="MobiDB-lite"/>
    </source>
</evidence>
<reference evidence="2 3" key="1">
    <citation type="journal article" date="2014" name="BMC Genomics">
        <title>The genome and occlusion bodies of marine Penaeus monodon nudivirus (PmNV, also known as MBV and PemoNPV) suggest that it should be assigned to a new nudivirus genus that is distinct from the terrestrial nudiviruses.</title>
        <authorList>
            <person name="Yang Y.T."/>
            <person name="Lee D.Y."/>
            <person name="Wang Y."/>
            <person name="Hu J.M."/>
            <person name="Li W.H."/>
            <person name="Leu J.H."/>
            <person name="Chang G.D."/>
            <person name="Ke H.M."/>
            <person name="Kang S.T."/>
            <person name="Lin S.S."/>
            <person name="Kou G.H."/>
            <person name="Lo C.F."/>
        </authorList>
    </citation>
    <scope>NUCLEOTIDE SEQUENCE [LARGE SCALE GENOMIC DNA]</scope>
    <source>
        <strain evidence="2">Indonesia</strain>
    </source>
</reference>
<proteinExistence type="predicted"/>
<organism evidence="2 3">
    <name type="scientific">Penaeus monodon nudivirus</name>
    <dbReference type="NCBI Taxonomy" id="1529056"/>
    <lineage>
        <taxon>Viruses</taxon>
        <taxon>Viruses incertae sedis</taxon>
        <taxon>Naldaviricetes</taxon>
        <taxon>Lefavirales</taxon>
        <taxon>Nudiviridae</taxon>
        <taxon>Gammanudivirus</taxon>
        <taxon>Gammanudivirus pemonodonis</taxon>
    </lineage>
</organism>
<dbReference type="KEGG" id="vg:20098409"/>
<protein>
    <submittedName>
        <fullName evidence="2">Uncharacterized protein</fullName>
    </submittedName>
</protein>
<dbReference type="GeneID" id="20098409"/>
<dbReference type="EMBL" id="KJ184318">
    <property type="protein sequence ID" value="AII15891.1"/>
    <property type="molecule type" value="Genomic_DNA"/>
</dbReference>
<feature type="compositionally biased region" description="Acidic residues" evidence="1">
    <location>
        <begin position="78"/>
        <end position="88"/>
    </location>
</feature>
<feature type="region of interest" description="Disordered" evidence="1">
    <location>
        <begin position="248"/>
        <end position="271"/>
    </location>
</feature>
<accession>A0A076FJ20</accession>
<gene>
    <name evidence="2" type="ORF">PmNV_103</name>
</gene>
<dbReference type="RefSeq" id="YP_009051941.1">
    <property type="nucleotide sequence ID" value="NC_024692.1"/>
</dbReference>
<evidence type="ECO:0000313" key="2">
    <source>
        <dbReference type="EMBL" id="AII15891.1"/>
    </source>
</evidence>
<dbReference type="Proteomes" id="UP000203413">
    <property type="component" value="Segment"/>
</dbReference>